<sequence length="177" mass="19567">MFTTFLCRPRISLDHADAGATSLPSLRYRTGFLMLKLLVPVGHSQRSLQAVRHAAFLYHERCASEVVLVNVQPPLESTRLEAFHSLAKLRQIERDFSEGELAQAIGILKDANVKYSVSMKVGPIADTIAACATENGCDEIVVVAPRRDPVHALAHFFHRSILDRLVRIASVPVTAVR</sequence>
<keyword evidence="3" id="KW-1185">Reference proteome</keyword>
<feature type="domain" description="UspA" evidence="1">
    <location>
        <begin position="36"/>
        <end position="177"/>
    </location>
</feature>
<evidence type="ECO:0000313" key="3">
    <source>
        <dbReference type="Proteomes" id="UP000001930"/>
    </source>
</evidence>
<organism evidence="2 3">
    <name type="scientific">Burkholderia thailandensis (strain ATCC 700388 / DSM 13276 / CCUG 48851 / CIP 106301 / E264)</name>
    <dbReference type="NCBI Taxonomy" id="271848"/>
    <lineage>
        <taxon>Bacteria</taxon>
        <taxon>Pseudomonadati</taxon>
        <taxon>Pseudomonadota</taxon>
        <taxon>Betaproteobacteria</taxon>
        <taxon>Burkholderiales</taxon>
        <taxon>Burkholderiaceae</taxon>
        <taxon>Burkholderia</taxon>
        <taxon>pseudomallei group</taxon>
    </lineage>
</organism>
<dbReference type="InterPro" id="IPR006016">
    <property type="entry name" value="UspA"/>
</dbReference>
<dbReference type="Gene3D" id="3.40.50.620">
    <property type="entry name" value="HUPs"/>
    <property type="match status" value="1"/>
</dbReference>
<dbReference type="Pfam" id="PF00582">
    <property type="entry name" value="Usp"/>
    <property type="match status" value="1"/>
</dbReference>
<accession>Q2T566</accession>
<evidence type="ECO:0000259" key="1">
    <source>
        <dbReference type="Pfam" id="PF00582"/>
    </source>
</evidence>
<dbReference type="Proteomes" id="UP000001930">
    <property type="component" value="Chromosome II"/>
</dbReference>
<evidence type="ECO:0000313" key="2">
    <source>
        <dbReference type="EMBL" id="ABC35741.1"/>
    </source>
</evidence>
<protein>
    <submittedName>
        <fullName evidence="2">UspA family protein</fullName>
    </submittedName>
</protein>
<dbReference type="CDD" id="cd00293">
    <property type="entry name" value="USP-like"/>
    <property type="match status" value="1"/>
</dbReference>
<dbReference type="KEGG" id="bte:BTH_II1487"/>
<dbReference type="EMBL" id="CP000085">
    <property type="protein sequence ID" value="ABC35741.1"/>
    <property type="molecule type" value="Genomic_DNA"/>
</dbReference>
<gene>
    <name evidence="2" type="ordered locus">BTH_II1487</name>
</gene>
<name>Q2T566_BURTA</name>
<dbReference type="InterPro" id="IPR014729">
    <property type="entry name" value="Rossmann-like_a/b/a_fold"/>
</dbReference>
<dbReference type="HOGENOM" id="CLU_049301_14_1_4"/>
<reference evidence="2 3" key="1">
    <citation type="journal article" date="2005" name="BMC Genomics">
        <title>Bacterial genome adaptation to niches: divergence of the potential virulence genes in three Burkholderia species of different survival strategies.</title>
        <authorList>
            <person name="Kim H.S."/>
            <person name="Schell M.A."/>
            <person name="Yu Y."/>
            <person name="Ulrich R.L."/>
            <person name="Sarria S.H."/>
            <person name="Nierman W.C."/>
            <person name="DeShazer D."/>
        </authorList>
    </citation>
    <scope>NUCLEOTIDE SEQUENCE [LARGE SCALE GENOMIC DNA]</scope>
    <source>
        <strain evidence="3">ATCC 700388 / DSM 13276 / CCUG 48851 / CIP 106301 / E264</strain>
    </source>
</reference>
<dbReference type="AlphaFoldDB" id="Q2T566"/>
<dbReference type="SUPFAM" id="SSF52402">
    <property type="entry name" value="Adenine nucleotide alpha hydrolases-like"/>
    <property type="match status" value="1"/>
</dbReference>
<proteinExistence type="predicted"/>